<evidence type="ECO:0000256" key="2">
    <source>
        <dbReference type="ARBA" id="ARBA00004651"/>
    </source>
</evidence>
<evidence type="ECO:0000256" key="10">
    <source>
        <dbReference type="ARBA" id="ARBA00023012"/>
    </source>
</evidence>
<dbReference type="EC" id="2.7.13.3" evidence="3"/>
<dbReference type="SUPFAM" id="SSF47384">
    <property type="entry name" value="Homodimeric domain of signal transducing histidine kinase"/>
    <property type="match status" value="1"/>
</dbReference>
<organism evidence="15 16">
    <name type="scientific">Lederbergia citrisecunda</name>
    <dbReference type="NCBI Taxonomy" id="2833583"/>
    <lineage>
        <taxon>Bacteria</taxon>
        <taxon>Bacillati</taxon>
        <taxon>Bacillota</taxon>
        <taxon>Bacilli</taxon>
        <taxon>Bacillales</taxon>
        <taxon>Bacillaceae</taxon>
        <taxon>Lederbergia</taxon>
    </lineage>
</organism>
<evidence type="ECO:0000256" key="1">
    <source>
        <dbReference type="ARBA" id="ARBA00000085"/>
    </source>
</evidence>
<dbReference type="InterPro" id="IPR003660">
    <property type="entry name" value="HAMP_dom"/>
</dbReference>
<name>A0A942YK28_9BACI</name>
<evidence type="ECO:0000313" key="15">
    <source>
        <dbReference type="EMBL" id="MBS4198170.1"/>
    </source>
</evidence>
<dbReference type="CDD" id="cd06225">
    <property type="entry name" value="HAMP"/>
    <property type="match status" value="1"/>
</dbReference>
<dbReference type="CDD" id="cd00082">
    <property type="entry name" value="HisKA"/>
    <property type="match status" value="1"/>
</dbReference>
<dbReference type="InterPro" id="IPR004358">
    <property type="entry name" value="Sig_transdc_His_kin-like_C"/>
</dbReference>
<comment type="subcellular location">
    <subcellularLocation>
        <location evidence="2">Cell membrane</location>
        <topology evidence="2">Multi-pass membrane protein</topology>
    </subcellularLocation>
</comment>
<evidence type="ECO:0000256" key="7">
    <source>
        <dbReference type="ARBA" id="ARBA00022741"/>
    </source>
</evidence>
<dbReference type="PROSITE" id="PS50885">
    <property type="entry name" value="HAMP"/>
    <property type="match status" value="1"/>
</dbReference>
<comment type="caution">
    <text evidence="15">The sequence shown here is derived from an EMBL/GenBank/DDBJ whole genome shotgun (WGS) entry which is preliminary data.</text>
</comment>
<dbReference type="SMART" id="SM00387">
    <property type="entry name" value="HATPase_c"/>
    <property type="match status" value="1"/>
</dbReference>
<dbReference type="Proteomes" id="UP000682713">
    <property type="component" value="Unassembled WGS sequence"/>
</dbReference>
<accession>A0A942YK28</accession>
<dbReference type="InterPro" id="IPR003661">
    <property type="entry name" value="HisK_dim/P_dom"/>
</dbReference>
<dbReference type="SUPFAM" id="SSF55874">
    <property type="entry name" value="ATPase domain of HSP90 chaperone/DNA topoisomerase II/histidine kinase"/>
    <property type="match status" value="1"/>
</dbReference>
<keyword evidence="12" id="KW-1133">Transmembrane helix</keyword>
<keyword evidence="5" id="KW-0597">Phosphoprotein</keyword>
<proteinExistence type="predicted"/>
<evidence type="ECO:0000256" key="6">
    <source>
        <dbReference type="ARBA" id="ARBA00022679"/>
    </source>
</evidence>
<feature type="domain" description="Histidine kinase" evidence="13">
    <location>
        <begin position="138"/>
        <end position="353"/>
    </location>
</feature>
<evidence type="ECO:0000256" key="5">
    <source>
        <dbReference type="ARBA" id="ARBA00022553"/>
    </source>
</evidence>
<keyword evidence="16" id="KW-1185">Reference proteome</keyword>
<dbReference type="AlphaFoldDB" id="A0A942YK28"/>
<dbReference type="PRINTS" id="PR00344">
    <property type="entry name" value="BCTRLSENSOR"/>
</dbReference>
<reference evidence="15 16" key="1">
    <citation type="submission" date="2021-05" db="EMBL/GenBank/DDBJ databases">
        <title>Novel Bacillus species.</title>
        <authorList>
            <person name="Liu G."/>
        </authorList>
    </citation>
    <scope>NUCLEOTIDE SEQUENCE [LARGE SCALE GENOMIC DNA]</scope>
    <source>
        <strain evidence="15 16">FJAT-49732</strain>
    </source>
</reference>
<evidence type="ECO:0000259" key="14">
    <source>
        <dbReference type="PROSITE" id="PS50885"/>
    </source>
</evidence>
<dbReference type="GO" id="GO:0005524">
    <property type="term" value="F:ATP binding"/>
    <property type="evidence" value="ECO:0007669"/>
    <property type="project" value="UniProtKB-KW"/>
</dbReference>
<protein>
    <recommendedName>
        <fullName evidence="3">histidine kinase</fullName>
        <ecNumber evidence="3">2.7.13.3</ecNumber>
    </recommendedName>
</protein>
<dbReference type="Gene3D" id="6.10.340.10">
    <property type="match status" value="1"/>
</dbReference>
<gene>
    <name evidence="15" type="ORF">KHA93_00665</name>
</gene>
<evidence type="ECO:0000256" key="4">
    <source>
        <dbReference type="ARBA" id="ARBA00022475"/>
    </source>
</evidence>
<dbReference type="InterPro" id="IPR003594">
    <property type="entry name" value="HATPase_dom"/>
</dbReference>
<feature type="domain" description="HAMP" evidence="14">
    <location>
        <begin position="79"/>
        <end position="130"/>
    </location>
</feature>
<dbReference type="RefSeq" id="WP_213108956.1">
    <property type="nucleotide sequence ID" value="NZ_JAGYPJ010000001.1"/>
</dbReference>
<dbReference type="InterPro" id="IPR036890">
    <property type="entry name" value="HATPase_C_sf"/>
</dbReference>
<dbReference type="InterPro" id="IPR036097">
    <property type="entry name" value="HisK_dim/P_sf"/>
</dbReference>
<evidence type="ECO:0000256" key="8">
    <source>
        <dbReference type="ARBA" id="ARBA00022777"/>
    </source>
</evidence>
<evidence type="ECO:0000256" key="9">
    <source>
        <dbReference type="ARBA" id="ARBA00022840"/>
    </source>
</evidence>
<dbReference type="Gene3D" id="1.10.287.130">
    <property type="match status" value="1"/>
</dbReference>
<evidence type="ECO:0000256" key="11">
    <source>
        <dbReference type="ARBA" id="ARBA00023136"/>
    </source>
</evidence>
<keyword evidence="4" id="KW-1003">Cell membrane</keyword>
<dbReference type="InterPro" id="IPR005467">
    <property type="entry name" value="His_kinase_dom"/>
</dbReference>
<evidence type="ECO:0000256" key="12">
    <source>
        <dbReference type="SAM" id="Phobius"/>
    </source>
</evidence>
<keyword evidence="9" id="KW-0067">ATP-binding</keyword>
<comment type="catalytic activity">
    <reaction evidence="1">
        <text>ATP + protein L-histidine = ADP + protein N-phospho-L-histidine.</text>
        <dbReference type="EC" id="2.7.13.3"/>
    </reaction>
</comment>
<dbReference type="FunFam" id="3.30.565.10:FF:000006">
    <property type="entry name" value="Sensor histidine kinase WalK"/>
    <property type="match status" value="1"/>
</dbReference>
<dbReference type="PROSITE" id="PS50109">
    <property type="entry name" value="HIS_KIN"/>
    <property type="match status" value="1"/>
</dbReference>
<dbReference type="Pfam" id="PF00512">
    <property type="entry name" value="HisKA"/>
    <property type="match status" value="1"/>
</dbReference>
<evidence type="ECO:0000313" key="16">
    <source>
        <dbReference type="Proteomes" id="UP000682713"/>
    </source>
</evidence>
<dbReference type="FunFam" id="1.10.287.130:FF:000001">
    <property type="entry name" value="Two-component sensor histidine kinase"/>
    <property type="match status" value="1"/>
</dbReference>
<keyword evidence="8 15" id="KW-0418">Kinase</keyword>
<keyword evidence="6" id="KW-0808">Transferase</keyword>
<dbReference type="PANTHER" id="PTHR43711:SF1">
    <property type="entry name" value="HISTIDINE KINASE 1"/>
    <property type="match status" value="1"/>
</dbReference>
<dbReference type="GO" id="GO:0000155">
    <property type="term" value="F:phosphorelay sensor kinase activity"/>
    <property type="evidence" value="ECO:0007669"/>
    <property type="project" value="InterPro"/>
</dbReference>
<dbReference type="PANTHER" id="PTHR43711">
    <property type="entry name" value="TWO-COMPONENT HISTIDINE KINASE"/>
    <property type="match status" value="1"/>
</dbReference>
<dbReference type="CDD" id="cd00075">
    <property type="entry name" value="HATPase"/>
    <property type="match status" value="1"/>
</dbReference>
<keyword evidence="12" id="KW-0812">Transmembrane</keyword>
<dbReference type="Gene3D" id="3.30.565.10">
    <property type="entry name" value="Histidine kinase-like ATPase, C-terminal domain"/>
    <property type="match status" value="1"/>
</dbReference>
<evidence type="ECO:0000259" key="13">
    <source>
        <dbReference type="PROSITE" id="PS50109"/>
    </source>
</evidence>
<dbReference type="GO" id="GO:0005886">
    <property type="term" value="C:plasma membrane"/>
    <property type="evidence" value="ECO:0007669"/>
    <property type="project" value="UniProtKB-SubCell"/>
</dbReference>
<dbReference type="EMBL" id="JAGYPJ010000001">
    <property type="protein sequence ID" value="MBS4198170.1"/>
    <property type="molecule type" value="Genomic_DNA"/>
</dbReference>
<dbReference type="Pfam" id="PF02518">
    <property type="entry name" value="HATPase_c"/>
    <property type="match status" value="1"/>
</dbReference>
<keyword evidence="11 12" id="KW-0472">Membrane</keyword>
<dbReference type="InterPro" id="IPR050736">
    <property type="entry name" value="Sensor_HK_Regulatory"/>
</dbReference>
<sequence length="356" mass="41053">MKFRIKMVLGFLSIILLLSLCWSAAYFLSDYLYQYFNIALSNFLIQLINSLLGFFIFGCCMYLLSHIFSRQRERHMEFIQSIINAMRQIARGDYNVRLSKISGHEFRDDPFSQIVDNINYMSRELGQLEQMRQEFVSNVSHEIQSPLTSISGFARALQNEQLTHSERLHYLSIIETESQRLSKLSDNLLKLTSLETSHHPFELREYRLDKQLQHIVLSCEPQWSAKQIEMDLSFDKTNIIADKDLLDQVWMNLLNNAIKFTPDGGNISIKISHLDGKISVIITDTGTGISEKDQLHLFERFYKADKSRNRNTSGSGLGLSIVKKIIDMHGGTVNVTSRPNEGTTFIVTFPTRHELE</sequence>
<evidence type="ECO:0000256" key="3">
    <source>
        <dbReference type="ARBA" id="ARBA00012438"/>
    </source>
</evidence>
<keyword evidence="10" id="KW-0902">Two-component regulatory system</keyword>
<keyword evidence="7" id="KW-0547">Nucleotide-binding</keyword>
<dbReference type="SMART" id="SM00388">
    <property type="entry name" value="HisKA"/>
    <property type="match status" value="1"/>
</dbReference>
<feature type="transmembrane region" description="Helical" evidence="12">
    <location>
        <begin position="39"/>
        <end position="64"/>
    </location>
</feature>